<evidence type="ECO:0000313" key="3">
    <source>
        <dbReference type="EMBL" id="GAA0309690.1"/>
    </source>
</evidence>
<dbReference type="InterPro" id="IPR021729">
    <property type="entry name" value="DUF3298"/>
</dbReference>
<dbReference type="Gene3D" id="3.90.640.20">
    <property type="entry name" value="Heat-shock cognate protein, ATPase"/>
    <property type="match status" value="1"/>
</dbReference>
<dbReference type="Gene3D" id="3.30.565.40">
    <property type="entry name" value="Fervidobacterium nodosum Rt17-B1 like"/>
    <property type="match status" value="1"/>
</dbReference>
<feature type="domain" description="DUF3298" evidence="2">
    <location>
        <begin position="193"/>
        <end position="259"/>
    </location>
</feature>
<gene>
    <name evidence="3" type="ORF">GCM10009129_03620</name>
</gene>
<evidence type="ECO:0000256" key="1">
    <source>
        <dbReference type="SAM" id="SignalP"/>
    </source>
</evidence>
<feature type="chain" id="PRO_5047515268" evidence="1">
    <location>
        <begin position="32"/>
        <end position="273"/>
    </location>
</feature>
<keyword evidence="1" id="KW-0732">Signal</keyword>
<dbReference type="Pfam" id="PF11738">
    <property type="entry name" value="DUF3298"/>
    <property type="match status" value="1"/>
</dbReference>
<dbReference type="RefSeq" id="WP_201504108.1">
    <property type="nucleotide sequence ID" value="NZ_BAAAFR010000001.1"/>
</dbReference>
<comment type="caution">
    <text evidence="3">The sequence shown here is derived from an EMBL/GenBank/DDBJ whole genome shotgun (WGS) entry which is preliminary data.</text>
</comment>
<accession>A0ABP3FCM5</accession>
<sequence length="273" mass="30199">MNTLTPSTLRLPIAASWLGGALLLAASTAQAAPMAQGLTSEVGYNEYSVSESILEQCREDDRCPEVAIKYLNTSAPWINTIVNQRVNSMVVNSGIRAEEPVTGNISKAKVQAAVDDFAKEQLATLPKDSSLSYELNVTPGYLGHIGQTELFVIDSYVYLGGAHGLPYREYLVFDSQNKRQITLNDMLLPKQASRFETLARSAYRDWVKTVADDVDSYEQSWPFSLSKNVTLTNTGITLLYQPYDIGPYAYGMPELHIPYTKLKGVVKPSYLPK</sequence>
<reference evidence="4" key="1">
    <citation type="journal article" date="2019" name="Int. J. Syst. Evol. Microbiol.">
        <title>The Global Catalogue of Microorganisms (GCM) 10K type strain sequencing project: providing services to taxonomists for standard genome sequencing and annotation.</title>
        <authorList>
            <consortium name="The Broad Institute Genomics Platform"/>
            <consortium name="The Broad Institute Genome Sequencing Center for Infectious Disease"/>
            <person name="Wu L."/>
            <person name="Ma J."/>
        </authorList>
    </citation>
    <scope>NUCLEOTIDE SEQUENCE [LARGE SCALE GENOMIC DNA]</scope>
    <source>
        <strain evidence="4">JCM 16343</strain>
    </source>
</reference>
<proteinExistence type="predicted"/>
<dbReference type="InterPro" id="IPR037126">
    <property type="entry name" value="PdaC/RsiV-like_sf"/>
</dbReference>
<feature type="signal peptide" evidence="1">
    <location>
        <begin position="1"/>
        <end position="31"/>
    </location>
</feature>
<evidence type="ECO:0000313" key="4">
    <source>
        <dbReference type="Proteomes" id="UP001501787"/>
    </source>
</evidence>
<organism evidence="3 4">
    <name type="scientific">Psychrobacter aestuarii</name>
    <dbReference type="NCBI Taxonomy" id="556327"/>
    <lineage>
        <taxon>Bacteria</taxon>
        <taxon>Pseudomonadati</taxon>
        <taxon>Pseudomonadota</taxon>
        <taxon>Gammaproteobacteria</taxon>
        <taxon>Moraxellales</taxon>
        <taxon>Moraxellaceae</taxon>
        <taxon>Psychrobacter</taxon>
    </lineage>
</organism>
<evidence type="ECO:0000259" key="2">
    <source>
        <dbReference type="Pfam" id="PF11738"/>
    </source>
</evidence>
<keyword evidence="4" id="KW-1185">Reference proteome</keyword>
<protein>
    <submittedName>
        <fullName evidence="3">RsiV family protein</fullName>
    </submittedName>
</protein>
<dbReference type="EMBL" id="BAAAFR010000001">
    <property type="protein sequence ID" value="GAA0309690.1"/>
    <property type="molecule type" value="Genomic_DNA"/>
</dbReference>
<dbReference type="Proteomes" id="UP001501787">
    <property type="component" value="Unassembled WGS sequence"/>
</dbReference>
<name>A0ABP3FCM5_9GAMM</name>